<name>A0A8B6DC90_MYTGA</name>
<gene>
    <name evidence="1" type="ORF">MGAL_10B074692</name>
</gene>
<proteinExistence type="predicted"/>
<sequence>MASIKAKIMCGTYTLQHDRAKFDRSGGTNSACKLCGKGSEDIKHFLLYCEKLRDIQEHFLNIILVKLYDCVDMEVYNEILSSEDLQLKVIIDCSSFEFLDESNISNIECVSRGAVNDTNFCANCDIPPDNPIHIFTAPVNADIGCFIPEQCYSTDPDDVKCTWKEKPLKKCKKCLRF</sequence>
<dbReference type="EMBL" id="UYJE01003178">
    <property type="protein sequence ID" value="VDI17163.1"/>
    <property type="molecule type" value="Genomic_DNA"/>
</dbReference>
<comment type="caution">
    <text evidence="1">The sequence shown here is derived from an EMBL/GenBank/DDBJ whole genome shotgun (WGS) entry which is preliminary data.</text>
</comment>
<reference evidence="1" key="1">
    <citation type="submission" date="2018-11" db="EMBL/GenBank/DDBJ databases">
        <authorList>
            <person name="Alioto T."/>
            <person name="Alioto T."/>
        </authorList>
    </citation>
    <scope>NUCLEOTIDE SEQUENCE</scope>
</reference>
<evidence type="ECO:0000313" key="2">
    <source>
        <dbReference type="Proteomes" id="UP000596742"/>
    </source>
</evidence>
<dbReference type="Proteomes" id="UP000596742">
    <property type="component" value="Unassembled WGS sequence"/>
</dbReference>
<organism evidence="1 2">
    <name type="scientific">Mytilus galloprovincialis</name>
    <name type="common">Mediterranean mussel</name>
    <dbReference type="NCBI Taxonomy" id="29158"/>
    <lineage>
        <taxon>Eukaryota</taxon>
        <taxon>Metazoa</taxon>
        <taxon>Spiralia</taxon>
        <taxon>Lophotrochozoa</taxon>
        <taxon>Mollusca</taxon>
        <taxon>Bivalvia</taxon>
        <taxon>Autobranchia</taxon>
        <taxon>Pteriomorphia</taxon>
        <taxon>Mytilida</taxon>
        <taxon>Mytiloidea</taxon>
        <taxon>Mytilidae</taxon>
        <taxon>Mytilinae</taxon>
        <taxon>Mytilus</taxon>
    </lineage>
</organism>
<keyword evidence="2" id="KW-1185">Reference proteome</keyword>
<dbReference type="AlphaFoldDB" id="A0A8B6DC90"/>
<protein>
    <recommendedName>
        <fullName evidence="3">Reverse transcriptase zinc-binding domain-containing protein</fullName>
    </recommendedName>
</protein>
<evidence type="ECO:0000313" key="1">
    <source>
        <dbReference type="EMBL" id="VDI17163.1"/>
    </source>
</evidence>
<evidence type="ECO:0008006" key="3">
    <source>
        <dbReference type="Google" id="ProtNLM"/>
    </source>
</evidence>
<accession>A0A8B6DC90</accession>